<dbReference type="EMBL" id="UYSL01021238">
    <property type="protein sequence ID" value="VDL77678.1"/>
    <property type="molecule type" value="Genomic_DNA"/>
</dbReference>
<protein>
    <submittedName>
        <fullName evidence="4">Secreted protein</fullName>
    </submittedName>
</protein>
<name>A0A0N4YC40_NIPBR</name>
<proteinExistence type="predicted"/>
<dbReference type="AlphaFoldDB" id="A0A0N4YC40"/>
<evidence type="ECO:0000256" key="1">
    <source>
        <dbReference type="SAM" id="SignalP"/>
    </source>
</evidence>
<keyword evidence="1" id="KW-0732">Signal</keyword>
<feature type="chain" id="PRO_5043125509" evidence="1">
    <location>
        <begin position="19"/>
        <end position="101"/>
    </location>
</feature>
<sequence>MKALLWLWAVTLPYSIDAAASKYRDKKPRCERIDYELCRDLPYNATGYVRCALSIDFVQSFLRLLFSFTFSRCFRTAGLASRSHFLFNTGFSVENSIIEYK</sequence>
<evidence type="ECO:0000313" key="4">
    <source>
        <dbReference type="WBParaSite" id="NBR_0001408801-mRNA-1"/>
    </source>
</evidence>
<reference evidence="4" key="1">
    <citation type="submission" date="2017-02" db="UniProtKB">
        <authorList>
            <consortium name="WormBaseParasite"/>
        </authorList>
    </citation>
    <scope>IDENTIFICATION</scope>
</reference>
<reference evidence="2 3" key="2">
    <citation type="submission" date="2018-11" db="EMBL/GenBank/DDBJ databases">
        <authorList>
            <consortium name="Pathogen Informatics"/>
        </authorList>
    </citation>
    <scope>NUCLEOTIDE SEQUENCE [LARGE SCALE GENOMIC DNA]</scope>
</reference>
<dbReference type="Proteomes" id="UP000271162">
    <property type="component" value="Unassembled WGS sequence"/>
</dbReference>
<evidence type="ECO:0000313" key="2">
    <source>
        <dbReference type="EMBL" id="VDL77678.1"/>
    </source>
</evidence>
<organism evidence="4">
    <name type="scientific">Nippostrongylus brasiliensis</name>
    <name type="common">Rat hookworm</name>
    <dbReference type="NCBI Taxonomy" id="27835"/>
    <lineage>
        <taxon>Eukaryota</taxon>
        <taxon>Metazoa</taxon>
        <taxon>Ecdysozoa</taxon>
        <taxon>Nematoda</taxon>
        <taxon>Chromadorea</taxon>
        <taxon>Rhabditida</taxon>
        <taxon>Rhabditina</taxon>
        <taxon>Rhabditomorpha</taxon>
        <taxon>Strongyloidea</taxon>
        <taxon>Heligmosomidae</taxon>
        <taxon>Nippostrongylus</taxon>
    </lineage>
</organism>
<keyword evidence="3" id="KW-1185">Reference proteome</keyword>
<gene>
    <name evidence="2" type="ORF">NBR_LOCUS14089</name>
</gene>
<accession>A0A0N4YC40</accession>
<dbReference type="WBParaSite" id="NBR_0001408801-mRNA-1">
    <property type="protein sequence ID" value="NBR_0001408801-mRNA-1"/>
    <property type="gene ID" value="NBR_0001408801"/>
</dbReference>
<evidence type="ECO:0000313" key="3">
    <source>
        <dbReference type="Proteomes" id="UP000271162"/>
    </source>
</evidence>
<feature type="signal peptide" evidence="1">
    <location>
        <begin position="1"/>
        <end position="18"/>
    </location>
</feature>